<evidence type="ECO:0000313" key="11">
    <source>
        <dbReference type="Proteomes" id="UP000050326"/>
    </source>
</evidence>
<dbReference type="SUPFAM" id="SSF53335">
    <property type="entry name" value="S-adenosyl-L-methionine-dependent methyltransferases"/>
    <property type="match status" value="1"/>
</dbReference>
<dbReference type="GO" id="GO:0009307">
    <property type="term" value="P:DNA restriction-modification system"/>
    <property type="evidence" value="ECO:0007669"/>
    <property type="project" value="UniProtKB-KW"/>
</dbReference>
<dbReference type="Proteomes" id="UP000050326">
    <property type="component" value="Unassembled WGS sequence"/>
</dbReference>
<dbReference type="REBASE" id="135436">
    <property type="entry name" value="M.Opf322ORF10470P"/>
</dbReference>
<dbReference type="InterPro" id="IPR011639">
    <property type="entry name" value="MethylTrfase_TaqI-like_dom"/>
</dbReference>
<dbReference type="PATRIC" id="fig|36849.3.peg.1119"/>
<dbReference type="PANTHER" id="PTHR33841">
    <property type="entry name" value="DNA METHYLTRANSFERASE YEEA-RELATED"/>
    <property type="match status" value="1"/>
</dbReference>
<evidence type="ECO:0000256" key="6">
    <source>
        <dbReference type="ARBA" id="ARBA00023125"/>
    </source>
</evidence>
<evidence type="ECO:0000256" key="2">
    <source>
        <dbReference type="ARBA" id="ARBA00022603"/>
    </source>
</evidence>
<gene>
    <name evidence="10" type="primary">paeR7IM</name>
    <name evidence="10" type="ORF">OXPF_10470</name>
</gene>
<evidence type="ECO:0000259" key="9">
    <source>
        <dbReference type="Pfam" id="PF12950"/>
    </source>
</evidence>
<dbReference type="RefSeq" id="WP_054874152.1">
    <property type="nucleotide sequence ID" value="NZ_LKET01000024.1"/>
</dbReference>
<evidence type="ECO:0000256" key="7">
    <source>
        <dbReference type="ARBA" id="ARBA00047942"/>
    </source>
</evidence>
<dbReference type="InterPro" id="IPR050953">
    <property type="entry name" value="N4_N6_ade-DNA_methylase"/>
</dbReference>
<dbReference type="Pfam" id="PF12950">
    <property type="entry name" value="TaqI_C"/>
    <property type="match status" value="1"/>
</dbReference>
<dbReference type="PROSITE" id="PS00092">
    <property type="entry name" value="N6_MTASE"/>
    <property type="match status" value="1"/>
</dbReference>
<evidence type="ECO:0000256" key="5">
    <source>
        <dbReference type="ARBA" id="ARBA00022747"/>
    </source>
</evidence>
<comment type="caution">
    <text evidence="10">The sequence shown here is derived from an EMBL/GenBank/DDBJ whole genome shotgun (WGS) entry which is preliminary data.</text>
</comment>
<dbReference type="InterPro" id="IPR002052">
    <property type="entry name" value="DNA_methylase_N6_adenine_CS"/>
</dbReference>
<keyword evidence="5" id="KW-0680">Restriction system</keyword>
<keyword evidence="11" id="KW-1185">Reference proteome</keyword>
<evidence type="ECO:0000256" key="3">
    <source>
        <dbReference type="ARBA" id="ARBA00022679"/>
    </source>
</evidence>
<keyword evidence="4" id="KW-0949">S-adenosyl-L-methionine</keyword>
<evidence type="ECO:0000259" key="8">
    <source>
        <dbReference type="Pfam" id="PF07669"/>
    </source>
</evidence>
<dbReference type="GO" id="GO:0009007">
    <property type="term" value="F:site-specific DNA-methyltransferase (adenine-specific) activity"/>
    <property type="evidence" value="ECO:0007669"/>
    <property type="project" value="UniProtKB-EC"/>
</dbReference>
<evidence type="ECO:0000313" key="10">
    <source>
        <dbReference type="EMBL" id="KPU45352.1"/>
    </source>
</evidence>
<evidence type="ECO:0000256" key="1">
    <source>
        <dbReference type="ARBA" id="ARBA00011900"/>
    </source>
</evidence>
<dbReference type="AlphaFoldDB" id="A0A0N8NTN8"/>
<dbReference type="EC" id="2.1.1.72" evidence="1"/>
<dbReference type="GO" id="GO:0003677">
    <property type="term" value="F:DNA binding"/>
    <property type="evidence" value="ECO:0007669"/>
    <property type="project" value="UniProtKB-KW"/>
</dbReference>
<dbReference type="PANTHER" id="PTHR33841:SF6">
    <property type="entry name" value="TYPE II METHYLTRANSFERASE M.HINDII"/>
    <property type="match status" value="1"/>
</dbReference>
<dbReference type="Gene3D" id="3.40.50.150">
    <property type="entry name" value="Vaccinia Virus protein VP39"/>
    <property type="match status" value="1"/>
</dbReference>
<proteinExistence type="predicted"/>
<protein>
    <recommendedName>
        <fullName evidence="1">site-specific DNA-methyltransferase (adenine-specific)</fullName>
        <ecNumber evidence="1">2.1.1.72</ecNumber>
    </recommendedName>
</protein>
<accession>A0A0N8NTN8</accession>
<sequence>MGNNKEKIDVIYNKLIQNNGVLTEEHNVNGIAREYEDLMETERKKASGSFYTPKFIIKYMVDKALSQYDLSKNPYIKILDPSCGSGYFLDEIYNRLRCIYKDNLDIINEKNPELNLKKNTIHEHIINNNIFAADADEYGVKLSVINLIMKSPKSLAVPKIICCDSLLNWEDTFLEHRDFWSNKFDLIIGNPPYIGHKKMGGKYRKLLNGIYEDIFKDKADISFCFIKSSIDRLNEKGVLNFITSRYFMESPSGFSLRNFLKENTELNEIIDFYGVRIIKGISVDPVIIEIIKEKSTQSNKINVAKAKPQLKKLDGELIFTAINIKDARYYDFFTVNQHTLLDSGWSLINDESASIIEKIQSQLKCNLSEACISFQGIITGCDKAFIVDKNIINKFNIEKALLKRWIKNSNIKKYVTDNNSKYLIYANDIKNVEEFKGAISHIEQYKDKLMQRRECKNGVRKWYELQWGREAKRFDGKKIIFPYKSSNNRFALDEGSYSSADIYGIIIKDEFKDKISYEFLLGLLNSKLYEFYFKSYAKKLGENLYDYYPNTVMRLKIPCLANCDIEELVNKIIYSKDEGALNTYIRRIDELVYDYFKLTDGEIALIEKSTN</sequence>
<dbReference type="EMBL" id="LKET01000024">
    <property type="protein sequence ID" value="KPU45352.1"/>
    <property type="molecule type" value="Genomic_DNA"/>
</dbReference>
<dbReference type="OrthoDB" id="9815272at2"/>
<keyword evidence="6" id="KW-0238">DNA-binding</keyword>
<comment type="catalytic activity">
    <reaction evidence="7">
        <text>a 2'-deoxyadenosine in DNA + S-adenosyl-L-methionine = an N(6)-methyl-2'-deoxyadenosine in DNA + S-adenosyl-L-homocysteine + H(+)</text>
        <dbReference type="Rhea" id="RHEA:15197"/>
        <dbReference type="Rhea" id="RHEA-COMP:12418"/>
        <dbReference type="Rhea" id="RHEA-COMP:12419"/>
        <dbReference type="ChEBI" id="CHEBI:15378"/>
        <dbReference type="ChEBI" id="CHEBI:57856"/>
        <dbReference type="ChEBI" id="CHEBI:59789"/>
        <dbReference type="ChEBI" id="CHEBI:90615"/>
        <dbReference type="ChEBI" id="CHEBI:90616"/>
        <dbReference type="EC" id="2.1.1.72"/>
    </reaction>
</comment>
<dbReference type="GO" id="GO:0032259">
    <property type="term" value="P:methylation"/>
    <property type="evidence" value="ECO:0007669"/>
    <property type="project" value="UniProtKB-KW"/>
</dbReference>
<dbReference type="PRINTS" id="PR00507">
    <property type="entry name" value="N12N6MTFRASE"/>
</dbReference>
<feature type="domain" description="Type II methyltransferase M.TaqI-like" evidence="8">
    <location>
        <begin position="128"/>
        <end position="275"/>
    </location>
</feature>
<dbReference type="STRING" id="36849.OXPF_10470"/>
<feature type="domain" description="TaqI-like C-terminal specificity" evidence="9">
    <location>
        <begin position="407"/>
        <end position="550"/>
    </location>
</feature>
<dbReference type="InterPro" id="IPR025931">
    <property type="entry name" value="TaqI_C"/>
</dbReference>
<evidence type="ECO:0000256" key="4">
    <source>
        <dbReference type="ARBA" id="ARBA00022691"/>
    </source>
</evidence>
<dbReference type="Pfam" id="PF07669">
    <property type="entry name" value="Eco57I"/>
    <property type="match status" value="1"/>
</dbReference>
<dbReference type="InterPro" id="IPR029063">
    <property type="entry name" value="SAM-dependent_MTases_sf"/>
</dbReference>
<keyword evidence="2 10" id="KW-0489">Methyltransferase</keyword>
<organism evidence="10 11">
    <name type="scientific">Oxobacter pfennigii</name>
    <dbReference type="NCBI Taxonomy" id="36849"/>
    <lineage>
        <taxon>Bacteria</taxon>
        <taxon>Bacillati</taxon>
        <taxon>Bacillota</taxon>
        <taxon>Clostridia</taxon>
        <taxon>Eubacteriales</taxon>
        <taxon>Clostridiaceae</taxon>
        <taxon>Oxobacter</taxon>
    </lineage>
</organism>
<name>A0A0N8NTN8_9CLOT</name>
<keyword evidence="3 10" id="KW-0808">Transferase</keyword>
<reference evidence="10 11" key="1">
    <citation type="submission" date="2015-09" db="EMBL/GenBank/DDBJ databases">
        <title>Genome sequence of Oxobacter pfennigii DSM 3222.</title>
        <authorList>
            <person name="Poehlein A."/>
            <person name="Bengelsdorf F.R."/>
            <person name="Schiel-Bengelsdorf B."/>
            <person name="Duerre P."/>
            <person name="Daniel R."/>
        </authorList>
    </citation>
    <scope>NUCLEOTIDE SEQUENCE [LARGE SCALE GENOMIC DNA]</scope>
    <source>
        <strain evidence="10 11">DSM 3222</strain>
    </source>
</reference>